<evidence type="ECO:0000313" key="2">
    <source>
        <dbReference type="EMBL" id="GGE33196.1"/>
    </source>
</evidence>
<sequence length="230" mass="24241">MVLAAMAFGLGACASDPVTTASLAQTYRDRHPIVVTEAAETLDLVPGGGPGGLTERQREDIRGFAKEWREQGRGLVRIEMPKGGATDTAAAHTVRGIRTELTAGGIPSRAMTTSTYPASHPAQLAPVRLSFPKLAADVASVCGQWPEDIGNSLTSRQGRNNGDYSNFGCAYQKNMAAMIADPEDIIRPRAETPASGARRATIMDKYIKGEATGAQPPIGSEDTSISEVGQ</sequence>
<dbReference type="AlphaFoldDB" id="A0A8J2VN82"/>
<reference evidence="2" key="1">
    <citation type="journal article" date="2014" name="Int. J. Syst. Evol. Microbiol.">
        <title>Complete genome sequence of Corynebacterium casei LMG S-19264T (=DSM 44701T), isolated from a smear-ripened cheese.</title>
        <authorList>
            <consortium name="US DOE Joint Genome Institute (JGI-PGF)"/>
            <person name="Walter F."/>
            <person name="Albersmeier A."/>
            <person name="Kalinowski J."/>
            <person name="Ruckert C."/>
        </authorList>
    </citation>
    <scope>NUCLEOTIDE SEQUENCE</scope>
    <source>
        <strain evidence="2">CCM 7684</strain>
    </source>
</reference>
<evidence type="ECO:0000256" key="1">
    <source>
        <dbReference type="SAM" id="MobiDB-lite"/>
    </source>
</evidence>
<dbReference type="Proteomes" id="UP000602745">
    <property type="component" value="Unassembled WGS sequence"/>
</dbReference>
<name>A0A8J2VN82_9RHOB</name>
<dbReference type="InterPro" id="IPR019027">
    <property type="entry name" value="Pilus_biogenesis_CpaD-related"/>
</dbReference>
<dbReference type="EMBL" id="BMCP01000001">
    <property type="protein sequence ID" value="GGE33196.1"/>
    <property type="molecule type" value="Genomic_DNA"/>
</dbReference>
<proteinExistence type="predicted"/>
<dbReference type="InterPro" id="IPR013361">
    <property type="entry name" value="Pilus_CpaD"/>
</dbReference>
<accession>A0A8J2VN82</accession>
<dbReference type="NCBIfam" id="TIGR02522">
    <property type="entry name" value="pilus_cpaD"/>
    <property type="match status" value="1"/>
</dbReference>
<comment type="caution">
    <text evidence="2">The sequence shown here is derived from an EMBL/GenBank/DDBJ whole genome shotgun (WGS) entry which is preliminary data.</text>
</comment>
<dbReference type="Pfam" id="PF09476">
    <property type="entry name" value="Pilus_CpaD"/>
    <property type="match status" value="1"/>
</dbReference>
<feature type="region of interest" description="Disordered" evidence="1">
    <location>
        <begin position="209"/>
        <end position="230"/>
    </location>
</feature>
<feature type="compositionally biased region" description="Polar residues" evidence="1">
    <location>
        <begin position="221"/>
        <end position="230"/>
    </location>
</feature>
<protein>
    <submittedName>
        <fullName evidence="2">Pilus assembly protein</fullName>
    </submittedName>
</protein>
<evidence type="ECO:0000313" key="3">
    <source>
        <dbReference type="Proteomes" id="UP000602745"/>
    </source>
</evidence>
<reference evidence="2" key="2">
    <citation type="submission" date="2020-09" db="EMBL/GenBank/DDBJ databases">
        <authorList>
            <person name="Sun Q."/>
            <person name="Sedlacek I."/>
        </authorList>
    </citation>
    <scope>NUCLEOTIDE SEQUENCE</scope>
    <source>
        <strain evidence="2">CCM 7684</strain>
    </source>
</reference>
<keyword evidence="3" id="KW-1185">Reference proteome</keyword>
<gene>
    <name evidence="2" type="primary">pilV</name>
    <name evidence="2" type="ORF">GCM10007276_08070</name>
</gene>
<organism evidence="2 3">
    <name type="scientific">Agaricicola taiwanensis</name>
    <dbReference type="NCBI Taxonomy" id="591372"/>
    <lineage>
        <taxon>Bacteria</taxon>
        <taxon>Pseudomonadati</taxon>
        <taxon>Pseudomonadota</taxon>
        <taxon>Alphaproteobacteria</taxon>
        <taxon>Rhodobacterales</taxon>
        <taxon>Paracoccaceae</taxon>
        <taxon>Agaricicola</taxon>
    </lineage>
</organism>